<dbReference type="GO" id="GO:0000976">
    <property type="term" value="F:transcription cis-regulatory region binding"/>
    <property type="evidence" value="ECO:0007669"/>
    <property type="project" value="TreeGrafter"/>
</dbReference>
<keyword evidence="1" id="KW-0805">Transcription regulation</keyword>
<dbReference type="InterPro" id="IPR001647">
    <property type="entry name" value="HTH_TetR"/>
</dbReference>
<dbReference type="Pfam" id="PF00440">
    <property type="entry name" value="TetR_N"/>
    <property type="match status" value="1"/>
</dbReference>
<dbReference type="GO" id="GO:0045892">
    <property type="term" value="P:negative regulation of DNA-templated transcription"/>
    <property type="evidence" value="ECO:0007669"/>
    <property type="project" value="InterPro"/>
</dbReference>
<accession>A0A4Q7J8T7</accession>
<keyword evidence="2 4" id="KW-0238">DNA-binding</keyword>
<evidence type="ECO:0000256" key="3">
    <source>
        <dbReference type="ARBA" id="ARBA00023163"/>
    </source>
</evidence>
<dbReference type="Gene3D" id="1.10.357.10">
    <property type="entry name" value="Tetracycline Repressor, domain 2"/>
    <property type="match status" value="1"/>
</dbReference>
<gene>
    <name evidence="6" type="ORF">EWH70_19120</name>
</gene>
<evidence type="ECO:0000259" key="5">
    <source>
        <dbReference type="PROSITE" id="PS50977"/>
    </source>
</evidence>
<dbReference type="PROSITE" id="PS50977">
    <property type="entry name" value="HTH_TETR_2"/>
    <property type="match status" value="1"/>
</dbReference>
<dbReference type="PANTHER" id="PTHR30055:SF234">
    <property type="entry name" value="HTH-TYPE TRANSCRIPTIONAL REGULATOR BETI"/>
    <property type="match status" value="1"/>
</dbReference>
<dbReference type="SUPFAM" id="SSF46689">
    <property type="entry name" value="Homeodomain-like"/>
    <property type="match status" value="1"/>
</dbReference>
<keyword evidence="3" id="KW-0804">Transcription</keyword>
<proteinExistence type="predicted"/>
<dbReference type="InterPro" id="IPR004111">
    <property type="entry name" value="Repressor_TetR_C"/>
</dbReference>
<sequence>MTSREQIVAVARGLIEQDGWEKLTVRKLAAEIGIGATTLYHHVRDKDDLVVLLVNDYAAQIGRPPLPGDPRERIVVAATTMHDVLTSWPWAAEALATDGFLARVDEPALWMVEAILSGAIDHGCTPEQAVHVFRCLWYYTVGETIVRARSAPRRREWEQATEREPLFGHVDTARIPHLAAIGQRWGEWAGKDNYAEGLRAFVDGLLARCG</sequence>
<evidence type="ECO:0000313" key="6">
    <source>
        <dbReference type="EMBL" id="RZQ62534.1"/>
    </source>
</evidence>
<dbReference type="AlphaFoldDB" id="A0A4Q7J8T7"/>
<keyword evidence="7" id="KW-1185">Reference proteome</keyword>
<evidence type="ECO:0000256" key="4">
    <source>
        <dbReference type="PROSITE-ProRule" id="PRU00335"/>
    </source>
</evidence>
<dbReference type="OrthoDB" id="3358037at2"/>
<dbReference type="Pfam" id="PF02909">
    <property type="entry name" value="TetR_C_1"/>
    <property type="match status" value="1"/>
</dbReference>
<dbReference type="GO" id="GO:0003700">
    <property type="term" value="F:DNA-binding transcription factor activity"/>
    <property type="evidence" value="ECO:0007669"/>
    <property type="project" value="TreeGrafter"/>
</dbReference>
<feature type="domain" description="HTH tetR-type" evidence="5">
    <location>
        <begin position="1"/>
        <end position="61"/>
    </location>
</feature>
<dbReference type="InterPro" id="IPR050109">
    <property type="entry name" value="HTH-type_TetR-like_transc_reg"/>
</dbReference>
<comment type="caution">
    <text evidence="6">The sequence shown here is derived from an EMBL/GenBank/DDBJ whole genome shotgun (WGS) entry which is preliminary data.</text>
</comment>
<dbReference type="PANTHER" id="PTHR30055">
    <property type="entry name" value="HTH-TYPE TRANSCRIPTIONAL REGULATOR RUTR"/>
    <property type="match status" value="1"/>
</dbReference>
<name>A0A4Q7J8T7_9PSEU</name>
<evidence type="ECO:0000313" key="7">
    <source>
        <dbReference type="Proteomes" id="UP000292003"/>
    </source>
</evidence>
<dbReference type="PRINTS" id="PR00455">
    <property type="entry name" value="HTHTETR"/>
</dbReference>
<organism evidence="6 7">
    <name type="scientific">Amycolatopsis suaedae</name>
    <dbReference type="NCBI Taxonomy" id="2510978"/>
    <lineage>
        <taxon>Bacteria</taxon>
        <taxon>Bacillati</taxon>
        <taxon>Actinomycetota</taxon>
        <taxon>Actinomycetes</taxon>
        <taxon>Pseudonocardiales</taxon>
        <taxon>Pseudonocardiaceae</taxon>
        <taxon>Amycolatopsis</taxon>
    </lineage>
</organism>
<dbReference type="Proteomes" id="UP000292003">
    <property type="component" value="Unassembled WGS sequence"/>
</dbReference>
<dbReference type="Gene3D" id="1.10.10.60">
    <property type="entry name" value="Homeodomain-like"/>
    <property type="match status" value="1"/>
</dbReference>
<protein>
    <submittedName>
        <fullName evidence="6">TetR/AcrR family transcriptional regulator</fullName>
    </submittedName>
</protein>
<feature type="DNA-binding region" description="H-T-H motif" evidence="4">
    <location>
        <begin position="24"/>
        <end position="43"/>
    </location>
</feature>
<dbReference type="EMBL" id="SFCC01000009">
    <property type="protein sequence ID" value="RZQ62534.1"/>
    <property type="molecule type" value="Genomic_DNA"/>
</dbReference>
<reference evidence="6 7" key="1">
    <citation type="submission" date="2019-02" db="EMBL/GenBank/DDBJ databases">
        <title>Draft genome sequence of Amycolatopsis sp. 8-3EHSu isolated from roots of Suaeda maritima.</title>
        <authorList>
            <person name="Duangmal K."/>
            <person name="Chantavorakit T."/>
        </authorList>
    </citation>
    <scope>NUCLEOTIDE SEQUENCE [LARGE SCALE GENOMIC DNA]</scope>
    <source>
        <strain evidence="6 7">8-3EHSu</strain>
    </source>
</reference>
<evidence type="ECO:0000256" key="1">
    <source>
        <dbReference type="ARBA" id="ARBA00023015"/>
    </source>
</evidence>
<dbReference type="InterPro" id="IPR036271">
    <property type="entry name" value="Tet_transcr_reg_TetR-rel_C_sf"/>
</dbReference>
<dbReference type="InterPro" id="IPR009057">
    <property type="entry name" value="Homeodomain-like_sf"/>
</dbReference>
<dbReference type="SUPFAM" id="SSF48498">
    <property type="entry name" value="Tetracyclin repressor-like, C-terminal domain"/>
    <property type="match status" value="1"/>
</dbReference>
<evidence type="ECO:0000256" key="2">
    <source>
        <dbReference type="ARBA" id="ARBA00023125"/>
    </source>
</evidence>